<organism evidence="2">
    <name type="scientific">marine sediment metagenome</name>
    <dbReference type="NCBI Taxonomy" id="412755"/>
    <lineage>
        <taxon>unclassified sequences</taxon>
        <taxon>metagenomes</taxon>
        <taxon>ecological metagenomes</taxon>
    </lineage>
</organism>
<keyword evidence="1" id="KW-1133">Transmembrane helix</keyword>
<feature type="transmembrane region" description="Helical" evidence="1">
    <location>
        <begin position="20"/>
        <end position="41"/>
    </location>
</feature>
<name>A0A0F9A4L5_9ZZZZ</name>
<accession>A0A0F9A4L5</accession>
<keyword evidence="1" id="KW-0812">Transmembrane</keyword>
<gene>
    <name evidence="2" type="ORF">LCGC14_2616350</name>
</gene>
<feature type="non-terminal residue" evidence="2">
    <location>
        <position position="1"/>
    </location>
</feature>
<comment type="caution">
    <text evidence="2">The sequence shown here is derived from an EMBL/GenBank/DDBJ whole genome shotgun (WGS) entry which is preliminary data.</text>
</comment>
<evidence type="ECO:0000256" key="1">
    <source>
        <dbReference type="SAM" id="Phobius"/>
    </source>
</evidence>
<evidence type="ECO:0000313" key="2">
    <source>
        <dbReference type="EMBL" id="KKL04405.1"/>
    </source>
</evidence>
<dbReference type="AlphaFoldDB" id="A0A0F9A4L5"/>
<protein>
    <submittedName>
        <fullName evidence="2">Uncharacterized protein</fullName>
    </submittedName>
</protein>
<keyword evidence="1" id="KW-0472">Membrane</keyword>
<dbReference type="EMBL" id="LAZR01044534">
    <property type="protein sequence ID" value="KKL04405.1"/>
    <property type="molecule type" value="Genomic_DNA"/>
</dbReference>
<sequence>CISGARRGRISYQEESSMDYVLWLVLIFLLGMAAAIIGGSIDP</sequence>
<reference evidence="2" key="1">
    <citation type="journal article" date="2015" name="Nature">
        <title>Complex archaea that bridge the gap between prokaryotes and eukaryotes.</title>
        <authorList>
            <person name="Spang A."/>
            <person name="Saw J.H."/>
            <person name="Jorgensen S.L."/>
            <person name="Zaremba-Niedzwiedzka K."/>
            <person name="Martijn J."/>
            <person name="Lind A.E."/>
            <person name="van Eijk R."/>
            <person name="Schleper C."/>
            <person name="Guy L."/>
            <person name="Ettema T.J."/>
        </authorList>
    </citation>
    <scope>NUCLEOTIDE SEQUENCE</scope>
</reference>
<proteinExistence type="predicted"/>